<dbReference type="SUPFAM" id="SSF54631">
    <property type="entry name" value="CBS-domain pair"/>
    <property type="match status" value="1"/>
</dbReference>
<dbReference type="EMBL" id="AAXW01000013">
    <property type="protein sequence ID" value="EAZ91558.1"/>
    <property type="molecule type" value="Genomic_DNA"/>
</dbReference>
<dbReference type="OrthoDB" id="9798188at2"/>
<feature type="transmembrane region" description="Helical" evidence="10">
    <location>
        <begin position="136"/>
        <end position="158"/>
    </location>
</feature>
<evidence type="ECO:0000259" key="12">
    <source>
        <dbReference type="PROSITE" id="PS51846"/>
    </source>
</evidence>
<evidence type="ECO:0000256" key="1">
    <source>
        <dbReference type="ARBA" id="ARBA00004141"/>
    </source>
</evidence>
<dbReference type="InterPro" id="IPR000644">
    <property type="entry name" value="CBS_dom"/>
</dbReference>
<dbReference type="Pfam" id="PF01595">
    <property type="entry name" value="CNNM"/>
    <property type="match status" value="1"/>
</dbReference>
<evidence type="ECO:0000259" key="11">
    <source>
        <dbReference type="PROSITE" id="PS51371"/>
    </source>
</evidence>
<feature type="transmembrane region" description="Helical" evidence="10">
    <location>
        <begin position="66"/>
        <end position="91"/>
    </location>
</feature>
<dbReference type="PROSITE" id="PS51371">
    <property type="entry name" value="CBS"/>
    <property type="match status" value="1"/>
</dbReference>
<keyword evidence="3 9" id="KW-0812">Transmembrane</keyword>
<dbReference type="SUPFAM" id="SSF56176">
    <property type="entry name" value="FAD-binding/transporter-associated domain-like"/>
    <property type="match status" value="1"/>
</dbReference>
<dbReference type="GO" id="GO:0050660">
    <property type="term" value="F:flavin adenine dinucleotide binding"/>
    <property type="evidence" value="ECO:0007669"/>
    <property type="project" value="InterPro"/>
</dbReference>
<evidence type="ECO:0000256" key="9">
    <source>
        <dbReference type="PROSITE-ProRule" id="PRU01193"/>
    </source>
</evidence>
<organism evidence="13 14">
    <name type="scientific">Crocosphaera chwakensis CCY0110</name>
    <dbReference type="NCBI Taxonomy" id="391612"/>
    <lineage>
        <taxon>Bacteria</taxon>
        <taxon>Bacillati</taxon>
        <taxon>Cyanobacteriota</taxon>
        <taxon>Cyanophyceae</taxon>
        <taxon>Oscillatoriophycideae</taxon>
        <taxon>Chroococcales</taxon>
        <taxon>Aphanothecaceae</taxon>
        <taxon>Crocosphaera</taxon>
        <taxon>Crocosphaera chwakensis</taxon>
    </lineage>
</organism>
<dbReference type="CDD" id="cd04590">
    <property type="entry name" value="CBS_pair_CorC_HlyC_assoc"/>
    <property type="match status" value="1"/>
</dbReference>
<dbReference type="InterPro" id="IPR044751">
    <property type="entry name" value="Ion_transp-like_CBS"/>
</dbReference>
<evidence type="ECO:0008006" key="15">
    <source>
        <dbReference type="Google" id="ProtNLM"/>
    </source>
</evidence>
<dbReference type="eggNOG" id="COG1253">
    <property type="taxonomic scope" value="Bacteria"/>
</dbReference>
<evidence type="ECO:0000256" key="8">
    <source>
        <dbReference type="PROSITE-ProRule" id="PRU00703"/>
    </source>
</evidence>
<dbReference type="SMART" id="SM01091">
    <property type="entry name" value="CorC_HlyC"/>
    <property type="match status" value="1"/>
</dbReference>
<evidence type="ECO:0000313" key="13">
    <source>
        <dbReference type="EMBL" id="EAZ91558.1"/>
    </source>
</evidence>
<protein>
    <recommendedName>
        <fullName evidence="15">Hemolysin</fullName>
    </recommendedName>
</protein>
<comment type="caution">
    <text evidence="13">The sequence shown here is derived from an EMBL/GenBank/DDBJ whole genome shotgun (WGS) entry which is preliminary data.</text>
</comment>
<comment type="subcellular location">
    <subcellularLocation>
        <location evidence="1">Membrane</location>
        <topology evidence="1">Multi-pass membrane protein</topology>
    </subcellularLocation>
</comment>
<keyword evidence="5 9" id="KW-1133">Transmembrane helix</keyword>
<dbReference type="PANTHER" id="PTHR22777">
    <property type="entry name" value="HEMOLYSIN-RELATED"/>
    <property type="match status" value="1"/>
</dbReference>
<evidence type="ECO:0000256" key="7">
    <source>
        <dbReference type="ARBA" id="ARBA00023136"/>
    </source>
</evidence>
<dbReference type="Pfam" id="PF00571">
    <property type="entry name" value="CBS"/>
    <property type="match status" value="1"/>
</dbReference>
<name>A3IPR8_9CHRO</name>
<keyword evidence="4" id="KW-0677">Repeat</keyword>
<dbReference type="Pfam" id="PF03471">
    <property type="entry name" value="CorC_HlyC"/>
    <property type="match status" value="1"/>
</dbReference>
<evidence type="ECO:0000256" key="5">
    <source>
        <dbReference type="ARBA" id="ARBA00022989"/>
    </source>
</evidence>
<accession>A3IPR8</accession>
<dbReference type="Gene3D" id="3.10.580.10">
    <property type="entry name" value="CBS-domain"/>
    <property type="match status" value="1"/>
</dbReference>
<feature type="domain" description="CBS" evidence="11">
    <location>
        <begin position="282"/>
        <end position="341"/>
    </location>
</feature>
<feature type="domain" description="CNNM transmembrane" evidence="12">
    <location>
        <begin position="1"/>
        <end position="202"/>
    </location>
</feature>
<keyword evidence="6 8" id="KW-0129">CBS domain</keyword>
<dbReference type="Gene3D" id="3.30.465.10">
    <property type="match status" value="1"/>
</dbReference>
<gene>
    <name evidence="13" type="ORF">CY0110_13596</name>
</gene>
<evidence type="ECO:0000256" key="10">
    <source>
        <dbReference type="SAM" id="Phobius"/>
    </source>
</evidence>
<dbReference type="InterPro" id="IPR005170">
    <property type="entry name" value="Transptr-assoc_dom"/>
</dbReference>
<dbReference type="GO" id="GO:0005886">
    <property type="term" value="C:plasma membrane"/>
    <property type="evidence" value="ECO:0007669"/>
    <property type="project" value="TreeGrafter"/>
</dbReference>
<dbReference type="InterPro" id="IPR046342">
    <property type="entry name" value="CBS_dom_sf"/>
</dbReference>
<evidence type="ECO:0000256" key="3">
    <source>
        <dbReference type="ARBA" id="ARBA00022692"/>
    </source>
</evidence>
<dbReference type="AlphaFoldDB" id="A3IPR8"/>
<evidence type="ECO:0000256" key="6">
    <source>
        <dbReference type="ARBA" id="ARBA00023122"/>
    </source>
</evidence>
<dbReference type="InterPro" id="IPR002550">
    <property type="entry name" value="CNNM"/>
</dbReference>
<proteinExistence type="inferred from homology"/>
<sequence>MVSIASELLVIFLLVLCNAIFALAEIALVSSRKIRLEQMSLQGDRRAKIALELANDPNQILSTVQIGITLIGILAGVYGGANLSAHLTVILQRVPGLMVHSEAIAITLVVLCLTYLSLVIGELVPKRLALSDPEGIATLMAIPLLCVARFVSPIVNLLGASTDFILSFLGITTTITEPPVTQEEIKVMLKQGKEAGMFEEVEQDMVERVLQLGDRRVSSLMTTRPEIVWLNLEDSAEINRHKIVHSTHTRFPVCQGSLEEVLGIVQVTNLLSGCLSCQQFDLTASLGQPLFVPDSTLGLKVLQLFQQTGNHIALVVDEYGIIQGLVTINDILKAIVGDIPRIDQTIIPSIVRREDGSWLMDGTVGVDEFKKVFRLNMIPGEKHGNFHTLGGFVITYLGKIPKAADSFNWKGLKFEVMDMDGNRVDKVLVMPISQPLLNQTTNDIY</sequence>
<dbReference type="PANTHER" id="PTHR22777:SF17">
    <property type="entry name" value="UPF0053 PROTEIN SLL0260"/>
    <property type="match status" value="1"/>
</dbReference>
<keyword evidence="14" id="KW-1185">Reference proteome</keyword>
<keyword evidence="7 9" id="KW-0472">Membrane</keyword>
<reference evidence="13 14" key="1">
    <citation type="submission" date="2007-03" db="EMBL/GenBank/DDBJ databases">
        <authorList>
            <person name="Stal L."/>
            <person name="Ferriera S."/>
            <person name="Johnson J."/>
            <person name="Kravitz S."/>
            <person name="Beeson K."/>
            <person name="Sutton G."/>
            <person name="Rogers Y.-H."/>
            <person name="Friedman R."/>
            <person name="Frazier M."/>
            <person name="Venter J.C."/>
        </authorList>
    </citation>
    <scope>NUCLEOTIDE SEQUENCE [LARGE SCALE GENOMIC DNA]</scope>
    <source>
        <strain evidence="13 14">CCY0110</strain>
    </source>
</reference>
<dbReference type="RefSeq" id="WP_008275386.1">
    <property type="nucleotide sequence ID" value="NZ_AAXW01000013.1"/>
</dbReference>
<dbReference type="PROSITE" id="PS51846">
    <property type="entry name" value="CNNM"/>
    <property type="match status" value="1"/>
</dbReference>
<evidence type="ECO:0000256" key="4">
    <source>
        <dbReference type="ARBA" id="ARBA00022737"/>
    </source>
</evidence>
<dbReference type="InterPro" id="IPR016169">
    <property type="entry name" value="FAD-bd_PCMH_sub2"/>
</dbReference>
<comment type="similarity">
    <text evidence="2">Belongs to the UPF0053 family.</text>
</comment>
<feature type="transmembrane region" description="Helical" evidence="10">
    <location>
        <begin position="103"/>
        <end position="124"/>
    </location>
</feature>
<evidence type="ECO:0000313" key="14">
    <source>
        <dbReference type="Proteomes" id="UP000003781"/>
    </source>
</evidence>
<dbReference type="InterPro" id="IPR036318">
    <property type="entry name" value="FAD-bd_PCMH-like_sf"/>
</dbReference>
<evidence type="ECO:0000256" key="2">
    <source>
        <dbReference type="ARBA" id="ARBA00006337"/>
    </source>
</evidence>
<dbReference type="Proteomes" id="UP000003781">
    <property type="component" value="Unassembled WGS sequence"/>
</dbReference>